<comment type="caution">
    <text evidence="3">The sequence shown here is derived from an EMBL/GenBank/DDBJ whole genome shotgun (WGS) entry which is preliminary data.</text>
</comment>
<organism evidence="3 4">
    <name type="scientific">Corallococcus exercitus</name>
    <dbReference type="NCBI Taxonomy" id="2316736"/>
    <lineage>
        <taxon>Bacteria</taxon>
        <taxon>Pseudomonadati</taxon>
        <taxon>Myxococcota</taxon>
        <taxon>Myxococcia</taxon>
        <taxon>Myxococcales</taxon>
        <taxon>Cystobacterineae</taxon>
        <taxon>Myxococcaceae</taxon>
        <taxon>Corallococcus</taxon>
    </lineage>
</organism>
<proteinExistence type="predicted"/>
<accession>A0A7Y4KQW7</accession>
<feature type="signal peptide" evidence="2">
    <location>
        <begin position="1"/>
        <end position="22"/>
    </location>
</feature>
<dbReference type="AlphaFoldDB" id="A0A7Y4KQW7"/>
<dbReference type="Proteomes" id="UP000563426">
    <property type="component" value="Unassembled WGS sequence"/>
</dbReference>
<gene>
    <name evidence="3" type="ORF">HMI49_34655</name>
</gene>
<evidence type="ECO:0000256" key="2">
    <source>
        <dbReference type="SAM" id="SignalP"/>
    </source>
</evidence>
<feature type="non-terminal residue" evidence="3">
    <location>
        <position position="62"/>
    </location>
</feature>
<name>A0A7Y4KQW7_9BACT</name>
<feature type="chain" id="PRO_5031567949" evidence="2">
    <location>
        <begin position="23"/>
        <end position="62"/>
    </location>
</feature>
<reference evidence="3 4" key="1">
    <citation type="submission" date="2020-05" db="EMBL/GenBank/DDBJ databases">
        <authorList>
            <person name="Whitworth D."/>
        </authorList>
    </citation>
    <scope>NUCLEOTIDE SEQUENCE [LARGE SCALE GENOMIC DNA]</scope>
    <source>
        <strain evidence="3 4">AB043B</strain>
    </source>
</reference>
<evidence type="ECO:0000313" key="3">
    <source>
        <dbReference type="EMBL" id="NOK38351.1"/>
    </source>
</evidence>
<keyword evidence="2" id="KW-0732">Signal</keyword>
<feature type="region of interest" description="Disordered" evidence="1">
    <location>
        <begin position="37"/>
        <end position="62"/>
    </location>
</feature>
<protein>
    <submittedName>
        <fullName evidence="3">Uncharacterized protein</fullName>
    </submittedName>
</protein>
<dbReference type="EMBL" id="JABFJV010000311">
    <property type="protein sequence ID" value="NOK38351.1"/>
    <property type="molecule type" value="Genomic_DNA"/>
</dbReference>
<sequence length="62" mass="6137">MMTRVIAPLLAVLLLAASPAGAALAPDAPVLVAAAKRKPVKRKPARPVSGSSQQTAPAATPA</sequence>
<evidence type="ECO:0000313" key="4">
    <source>
        <dbReference type="Proteomes" id="UP000563426"/>
    </source>
</evidence>
<feature type="compositionally biased region" description="Polar residues" evidence="1">
    <location>
        <begin position="49"/>
        <end position="62"/>
    </location>
</feature>
<keyword evidence="4" id="KW-1185">Reference proteome</keyword>
<evidence type="ECO:0000256" key="1">
    <source>
        <dbReference type="SAM" id="MobiDB-lite"/>
    </source>
</evidence>